<proteinExistence type="predicted"/>
<dbReference type="RefSeq" id="WP_021610513.1">
    <property type="nucleotide sequence ID" value="NZ_KE952096.1"/>
</dbReference>
<keyword evidence="2" id="KW-1185">Reference proteome</keyword>
<name>U1S1U4_9ACTO</name>
<evidence type="ECO:0000313" key="2">
    <source>
        <dbReference type="Proteomes" id="UP000016536"/>
    </source>
</evidence>
<evidence type="ECO:0000313" key="1">
    <source>
        <dbReference type="EMBL" id="ERH24632.1"/>
    </source>
</evidence>
<reference evidence="1 2" key="1">
    <citation type="submission" date="2013-08" db="EMBL/GenBank/DDBJ databases">
        <authorList>
            <person name="Weinstock G."/>
            <person name="Sodergren E."/>
            <person name="Wylie T."/>
            <person name="Fulton L."/>
            <person name="Fulton R."/>
            <person name="Fronick C."/>
            <person name="O'Laughlin M."/>
            <person name="Godfrey J."/>
            <person name="Miner T."/>
            <person name="Herter B."/>
            <person name="Appelbaum E."/>
            <person name="Cordes M."/>
            <person name="Lek S."/>
            <person name="Wollam A."/>
            <person name="Pepin K.H."/>
            <person name="Palsikar V.B."/>
            <person name="Mitreva M."/>
            <person name="Wilson R.K."/>
        </authorList>
    </citation>
    <scope>NUCLEOTIDE SEQUENCE [LARGE SCALE GENOMIC DNA]</scope>
    <source>
        <strain evidence="1 2">F0542</strain>
    </source>
</reference>
<organism evidence="1 2">
    <name type="scientific">Actinomyces johnsonii F0542</name>
    <dbReference type="NCBI Taxonomy" id="1321818"/>
    <lineage>
        <taxon>Bacteria</taxon>
        <taxon>Bacillati</taxon>
        <taxon>Actinomycetota</taxon>
        <taxon>Actinomycetes</taxon>
        <taxon>Actinomycetales</taxon>
        <taxon>Actinomycetaceae</taxon>
        <taxon>Actinomyces</taxon>
    </lineage>
</organism>
<dbReference type="Proteomes" id="UP000016536">
    <property type="component" value="Unassembled WGS sequence"/>
</dbReference>
<gene>
    <name evidence="1" type="ORF">HMPREF1979_01171</name>
</gene>
<accession>U1S1U4</accession>
<dbReference type="EMBL" id="AWSE01000054">
    <property type="protein sequence ID" value="ERH24632.1"/>
    <property type="molecule type" value="Genomic_DNA"/>
</dbReference>
<sequence>MSSGHTKSCSHASITKPKQCKCICGGALHGGPNSERARALVWKQDKNRKNPLTSLEYSKRHKKVTRRKVKDVINNNGTKQQFGVKCTDFAVTYAIDELINNKPKTDQNAIKDAIGEIIETFFEDCIVKEVTRSNKKLSKNEINTLERIIREEHILCVICAKFLERLSEISNAASEMVAKIYDEIYEAVIALLGFSKNNITDIIKCIIRAAVKKTCQKIFDYLITAATSGSPINKKAIQILGFMSCPDVSQHQDVEEHCVKPLVNYIVPDDLNEWISNGFPKATVP</sequence>
<protein>
    <submittedName>
        <fullName evidence="1">Uncharacterized protein</fullName>
    </submittedName>
</protein>
<dbReference type="AlphaFoldDB" id="U1S1U4"/>
<comment type="caution">
    <text evidence="1">The sequence shown here is derived from an EMBL/GenBank/DDBJ whole genome shotgun (WGS) entry which is preliminary data.</text>
</comment>
<dbReference type="HOGENOM" id="CLU_975319_0_0_11"/>